<proteinExistence type="predicted"/>
<protein>
    <submittedName>
        <fullName evidence="1">Uncharacterized protein</fullName>
    </submittedName>
</protein>
<organism evidence="1 2">
    <name type="scientific">Candidatus Chisholmbacteria bacterium RIFCSPHIGHO2_01_FULL_52_32</name>
    <dbReference type="NCBI Taxonomy" id="1797591"/>
    <lineage>
        <taxon>Bacteria</taxon>
        <taxon>Candidatus Chisholmiibacteriota</taxon>
    </lineage>
</organism>
<evidence type="ECO:0000313" key="1">
    <source>
        <dbReference type="EMBL" id="OGY18165.1"/>
    </source>
</evidence>
<accession>A0A1G1VRX3</accession>
<dbReference type="AlphaFoldDB" id="A0A1G1VRX3"/>
<gene>
    <name evidence="1" type="ORF">A2786_01455</name>
</gene>
<sequence length="81" mass="8908">MPGESEDRPKRVNWVRKPRRADLSGVPLSKLDEASKRGIAIDPGLPPGQDDPTKRLADVTKIVVEGMPAPNHPKETDEEQS</sequence>
<comment type="caution">
    <text evidence="1">The sequence shown here is derived from an EMBL/GenBank/DDBJ whole genome shotgun (WGS) entry which is preliminary data.</text>
</comment>
<name>A0A1G1VRX3_9BACT</name>
<reference evidence="1 2" key="1">
    <citation type="journal article" date="2016" name="Nat. Commun.">
        <title>Thousands of microbial genomes shed light on interconnected biogeochemical processes in an aquifer system.</title>
        <authorList>
            <person name="Anantharaman K."/>
            <person name="Brown C.T."/>
            <person name="Hug L.A."/>
            <person name="Sharon I."/>
            <person name="Castelle C.J."/>
            <person name="Probst A.J."/>
            <person name="Thomas B.C."/>
            <person name="Singh A."/>
            <person name="Wilkins M.J."/>
            <person name="Karaoz U."/>
            <person name="Brodie E.L."/>
            <person name="Williams K.H."/>
            <person name="Hubbard S.S."/>
            <person name="Banfield J.F."/>
        </authorList>
    </citation>
    <scope>NUCLEOTIDE SEQUENCE [LARGE SCALE GENOMIC DNA]</scope>
</reference>
<dbReference type="EMBL" id="MHCJ01000003">
    <property type="protein sequence ID" value="OGY18165.1"/>
    <property type="molecule type" value="Genomic_DNA"/>
</dbReference>
<dbReference type="Proteomes" id="UP000179233">
    <property type="component" value="Unassembled WGS sequence"/>
</dbReference>
<evidence type="ECO:0000313" key="2">
    <source>
        <dbReference type="Proteomes" id="UP000179233"/>
    </source>
</evidence>